<dbReference type="KEGG" id="pamo:BAR1_14855"/>
<dbReference type="Proteomes" id="UP000261704">
    <property type="component" value="Chromosome"/>
</dbReference>
<evidence type="ECO:0000256" key="2">
    <source>
        <dbReference type="ARBA" id="ARBA00022723"/>
    </source>
</evidence>
<dbReference type="GO" id="GO:0007165">
    <property type="term" value="P:signal transduction"/>
    <property type="evidence" value="ECO:0007669"/>
    <property type="project" value="TreeGrafter"/>
</dbReference>
<keyword evidence="6" id="KW-1185">Reference proteome</keyword>
<sequence>MPENDDLMLLIGAAHASADIARKFWKQSPETWDKDAGAGPVTEADLAIDKMLHADLRAARPDYGWLSEETEDDTARLKHDHVFIIDPIDGTRAFIEGSKTFAHSLAVAYKGQVTAAVVFLPMLDKLYVATSNMPASLNGRPIAPSQPKPEQTPTVLATKCNFNPDRWKNGTPPYERHIRASLAYRLCLVAEGRFDAMLTLRPTWEWDVAAGALIAQKAGAIVTDKTGTKPVFNTPQAQLNGIFAAGPVLHKAIRSELA</sequence>
<dbReference type="RefSeq" id="WP_118943751.1">
    <property type="nucleotide sequence ID" value="NZ_CP032125.1"/>
</dbReference>
<feature type="binding site" evidence="4">
    <location>
        <position position="89"/>
    </location>
    <ligand>
        <name>Mg(2+)</name>
        <dbReference type="ChEBI" id="CHEBI:18420"/>
        <label>1</label>
        <note>catalytic</note>
    </ligand>
</feature>
<organism evidence="5 6">
    <name type="scientific">Profundibacter amoris</name>
    <dbReference type="NCBI Taxonomy" id="2171755"/>
    <lineage>
        <taxon>Bacteria</taxon>
        <taxon>Pseudomonadati</taxon>
        <taxon>Pseudomonadota</taxon>
        <taxon>Alphaproteobacteria</taxon>
        <taxon>Rhodobacterales</taxon>
        <taxon>Paracoccaceae</taxon>
        <taxon>Profundibacter</taxon>
    </lineage>
</organism>
<dbReference type="GO" id="GO:0046854">
    <property type="term" value="P:phosphatidylinositol phosphate biosynthetic process"/>
    <property type="evidence" value="ECO:0007669"/>
    <property type="project" value="InterPro"/>
</dbReference>
<name>A0A347UJS0_9RHOB</name>
<dbReference type="PANTHER" id="PTHR20854">
    <property type="entry name" value="INOSITOL MONOPHOSPHATASE"/>
    <property type="match status" value="1"/>
</dbReference>
<evidence type="ECO:0000256" key="4">
    <source>
        <dbReference type="PIRSR" id="PIRSR600760-2"/>
    </source>
</evidence>
<dbReference type="PRINTS" id="PR00377">
    <property type="entry name" value="IMPHPHTASES"/>
</dbReference>
<feature type="binding site" evidence="4">
    <location>
        <position position="207"/>
    </location>
    <ligand>
        <name>Mg(2+)</name>
        <dbReference type="ChEBI" id="CHEBI:18420"/>
        <label>1</label>
        <note>catalytic</note>
    </ligand>
</feature>
<dbReference type="Pfam" id="PF00459">
    <property type="entry name" value="Inositol_P"/>
    <property type="match status" value="1"/>
</dbReference>
<dbReference type="Gene3D" id="3.40.190.80">
    <property type="match status" value="1"/>
</dbReference>
<evidence type="ECO:0000256" key="1">
    <source>
        <dbReference type="ARBA" id="ARBA00009759"/>
    </source>
</evidence>
<dbReference type="GO" id="GO:0046872">
    <property type="term" value="F:metal ion binding"/>
    <property type="evidence" value="ECO:0007669"/>
    <property type="project" value="UniProtKB-KW"/>
</dbReference>
<dbReference type="PANTHER" id="PTHR20854:SF4">
    <property type="entry name" value="INOSITOL-1-MONOPHOSPHATASE-RELATED"/>
    <property type="match status" value="1"/>
</dbReference>
<dbReference type="InterPro" id="IPR020550">
    <property type="entry name" value="Inositol_monophosphatase_CS"/>
</dbReference>
<comment type="cofactor">
    <cofactor evidence="4">
        <name>Mg(2+)</name>
        <dbReference type="ChEBI" id="CHEBI:18420"/>
    </cofactor>
</comment>
<dbReference type="PROSITE" id="PS00630">
    <property type="entry name" value="IMP_2"/>
    <property type="match status" value="1"/>
</dbReference>
<dbReference type="GO" id="GO:0008934">
    <property type="term" value="F:inositol monophosphate 1-phosphatase activity"/>
    <property type="evidence" value="ECO:0007669"/>
    <property type="project" value="TreeGrafter"/>
</dbReference>
<keyword evidence="3 4" id="KW-0460">Magnesium</keyword>
<dbReference type="InterPro" id="IPR000760">
    <property type="entry name" value="Inositol_monophosphatase-like"/>
</dbReference>
<dbReference type="Gene3D" id="3.30.540.10">
    <property type="entry name" value="Fructose-1,6-Bisphosphatase, subunit A, domain 1"/>
    <property type="match status" value="1"/>
</dbReference>
<dbReference type="CDD" id="cd01638">
    <property type="entry name" value="CysQ"/>
    <property type="match status" value="1"/>
</dbReference>
<evidence type="ECO:0000256" key="3">
    <source>
        <dbReference type="ARBA" id="ARBA00022842"/>
    </source>
</evidence>
<accession>A0A347UJS0</accession>
<feature type="binding site" evidence="4">
    <location>
        <position position="86"/>
    </location>
    <ligand>
        <name>Mg(2+)</name>
        <dbReference type="ChEBI" id="CHEBI:18420"/>
        <label>1</label>
        <note>catalytic</note>
    </ligand>
</feature>
<protein>
    <submittedName>
        <fullName evidence="5">3'(2'),5'-bisphosphate nucleotidase CysQ</fullName>
    </submittedName>
</protein>
<keyword evidence="2 4" id="KW-0479">Metal-binding</keyword>
<gene>
    <name evidence="5" type="ORF">BAR1_14855</name>
</gene>
<proteinExistence type="inferred from homology"/>
<dbReference type="SUPFAM" id="SSF56655">
    <property type="entry name" value="Carbohydrate phosphatase"/>
    <property type="match status" value="1"/>
</dbReference>
<comment type="similarity">
    <text evidence="1">Belongs to the inositol monophosphatase superfamily.</text>
</comment>
<feature type="binding site" evidence="4">
    <location>
        <position position="88"/>
    </location>
    <ligand>
        <name>Mg(2+)</name>
        <dbReference type="ChEBI" id="CHEBI:18420"/>
        <label>1</label>
        <note>catalytic</note>
    </ligand>
</feature>
<dbReference type="GO" id="GO:0006020">
    <property type="term" value="P:inositol metabolic process"/>
    <property type="evidence" value="ECO:0007669"/>
    <property type="project" value="TreeGrafter"/>
</dbReference>
<evidence type="ECO:0000313" key="6">
    <source>
        <dbReference type="Proteomes" id="UP000261704"/>
    </source>
</evidence>
<dbReference type="OrthoDB" id="9785695at2"/>
<evidence type="ECO:0000313" key="5">
    <source>
        <dbReference type="EMBL" id="AXX99098.1"/>
    </source>
</evidence>
<dbReference type="EMBL" id="CP032125">
    <property type="protein sequence ID" value="AXX99098.1"/>
    <property type="molecule type" value="Genomic_DNA"/>
</dbReference>
<feature type="binding site" evidence="4">
    <location>
        <position position="68"/>
    </location>
    <ligand>
        <name>Mg(2+)</name>
        <dbReference type="ChEBI" id="CHEBI:18420"/>
        <label>1</label>
        <note>catalytic</note>
    </ligand>
</feature>
<dbReference type="AlphaFoldDB" id="A0A347UJS0"/>
<reference evidence="5 6" key="1">
    <citation type="submission" date="2018-09" db="EMBL/GenBank/DDBJ databases">
        <title>Profundibacter amoris BAR1 gen. nov., sp. nov., a new member of the Roseobacter clade isolated at Lokis Castle Vent Field on the Arctic Mid-Oceanic Ridge.</title>
        <authorList>
            <person name="Le Moine Bauer S."/>
            <person name="Sjoeberg A.G."/>
            <person name="L'Haridon S."/>
            <person name="Stokke R."/>
            <person name="Roalkvam I."/>
            <person name="Steen I.H."/>
            <person name="Dahle H."/>
        </authorList>
    </citation>
    <scope>NUCLEOTIDE SEQUENCE [LARGE SCALE GENOMIC DNA]</scope>
    <source>
        <strain evidence="5 6">BAR1</strain>
    </source>
</reference>